<evidence type="ECO:0000256" key="1">
    <source>
        <dbReference type="SAM" id="Phobius"/>
    </source>
</evidence>
<keyword evidence="1" id="KW-0812">Transmembrane</keyword>
<feature type="transmembrane region" description="Helical" evidence="1">
    <location>
        <begin position="49"/>
        <end position="73"/>
    </location>
</feature>
<name>A0ABU2TTR3_9ACTN</name>
<evidence type="ECO:0000313" key="3">
    <source>
        <dbReference type="Proteomes" id="UP001183809"/>
    </source>
</evidence>
<gene>
    <name evidence="2" type="ORF">RM764_15100</name>
</gene>
<dbReference type="Proteomes" id="UP001183809">
    <property type="component" value="Unassembled WGS sequence"/>
</dbReference>
<comment type="caution">
    <text evidence="2">The sequence shown here is derived from an EMBL/GenBank/DDBJ whole genome shotgun (WGS) entry which is preliminary data.</text>
</comment>
<sequence>MTEPLAPRPAAKAGRWTKQSAGATFAAAAALAFTRDVAFETFKQVLPDWAYTATTVVGLIAAAGAYCLALLWLRRLP</sequence>
<keyword evidence="1" id="KW-1133">Transmembrane helix</keyword>
<reference evidence="3" key="1">
    <citation type="submission" date="2023-07" db="EMBL/GenBank/DDBJ databases">
        <title>30 novel species of actinomycetes from the DSMZ collection.</title>
        <authorList>
            <person name="Nouioui I."/>
        </authorList>
    </citation>
    <scope>NUCLEOTIDE SEQUENCE [LARGE SCALE GENOMIC DNA]</scope>
    <source>
        <strain evidence="3">DSM 41699</strain>
    </source>
</reference>
<keyword evidence="3" id="KW-1185">Reference proteome</keyword>
<dbReference type="EMBL" id="JAVREY010000014">
    <property type="protein sequence ID" value="MDT0464338.1"/>
    <property type="molecule type" value="Genomic_DNA"/>
</dbReference>
<protein>
    <submittedName>
        <fullName evidence="2">Uncharacterized protein</fullName>
    </submittedName>
</protein>
<keyword evidence="1" id="KW-0472">Membrane</keyword>
<evidence type="ECO:0000313" key="2">
    <source>
        <dbReference type="EMBL" id="MDT0464338.1"/>
    </source>
</evidence>
<organism evidence="2 3">
    <name type="scientific">Streptomyces gibsoniae</name>
    <dbReference type="NCBI Taxonomy" id="3075529"/>
    <lineage>
        <taxon>Bacteria</taxon>
        <taxon>Bacillati</taxon>
        <taxon>Actinomycetota</taxon>
        <taxon>Actinomycetes</taxon>
        <taxon>Kitasatosporales</taxon>
        <taxon>Streptomycetaceae</taxon>
        <taxon>Streptomyces</taxon>
    </lineage>
</organism>
<dbReference type="RefSeq" id="WP_311695473.1">
    <property type="nucleotide sequence ID" value="NZ_JAVREY010000014.1"/>
</dbReference>
<proteinExistence type="predicted"/>
<accession>A0ABU2TTR3</accession>